<dbReference type="CDD" id="cd07979">
    <property type="entry name" value="HFD_TAF9"/>
    <property type="match status" value="1"/>
</dbReference>
<dbReference type="InterPro" id="IPR051431">
    <property type="entry name" value="TFIID_subunit_9"/>
</dbReference>
<dbReference type="InterPro" id="IPR009072">
    <property type="entry name" value="Histone-fold"/>
</dbReference>
<keyword evidence="7" id="KW-1185">Reference proteome</keyword>
<protein>
    <recommendedName>
        <fullName evidence="8">Transcription initiation factor TFIID subunit 9</fullName>
    </recommendedName>
</protein>
<evidence type="ECO:0008006" key="8">
    <source>
        <dbReference type="Google" id="ProtNLM"/>
    </source>
</evidence>
<evidence type="ECO:0000256" key="3">
    <source>
        <dbReference type="ARBA" id="ARBA00023015"/>
    </source>
</evidence>
<dbReference type="InterPro" id="IPR003162">
    <property type="entry name" value="TFIID-31"/>
</dbReference>
<reference evidence="6" key="1">
    <citation type="submission" date="2021-05" db="EMBL/GenBank/DDBJ databases">
        <title>The genome of the haptophyte Pavlova lutheri (Diacronema luteri, Pavlovales) - a model for lipid biosynthesis in eukaryotic algae.</title>
        <authorList>
            <person name="Hulatt C.J."/>
            <person name="Posewitz M.C."/>
        </authorList>
    </citation>
    <scope>NUCLEOTIDE SEQUENCE</scope>
    <source>
        <strain evidence="6">NIVA-4/92</strain>
    </source>
</reference>
<dbReference type="EMBL" id="JAGTXO010000004">
    <property type="protein sequence ID" value="KAG8468611.1"/>
    <property type="molecule type" value="Genomic_DNA"/>
</dbReference>
<dbReference type="GO" id="GO:0016251">
    <property type="term" value="F:RNA polymerase II general transcription initiation factor activity"/>
    <property type="evidence" value="ECO:0007669"/>
    <property type="project" value="TreeGrafter"/>
</dbReference>
<evidence type="ECO:0000256" key="5">
    <source>
        <dbReference type="ARBA" id="ARBA00023242"/>
    </source>
</evidence>
<accession>A0A8J5XGU9</accession>
<dbReference type="PANTHER" id="PTHR48068:SF4">
    <property type="entry name" value="TATA-BOX BINDING PROTEIN ASSOCIATED FACTOR 9"/>
    <property type="match status" value="1"/>
</dbReference>
<dbReference type="GO" id="GO:0051123">
    <property type="term" value="P:RNA polymerase II preinitiation complex assembly"/>
    <property type="evidence" value="ECO:0007669"/>
    <property type="project" value="TreeGrafter"/>
</dbReference>
<dbReference type="GO" id="GO:0046982">
    <property type="term" value="F:protein heterodimerization activity"/>
    <property type="evidence" value="ECO:0007669"/>
    <property type="project" value="InterPro"/>
</dbReference>
<evidence type="ECO:0000256" key="4">
    <source>
        <dbReference type="ARBA" id="ARBA00023163"/>
    </source>
</evidence>
<gene>
    <name evidence="6" type="ORF">KFE25_013694</name>
</gene>
<evidence type="ECO:0000313" key="7">
    <source>
        <dbReference type="Proteomes" id="UP000751190"/>
    </source>
</evidence>
<dbReference type="GO" id="GO:0000124">
    <property type="term" value="C:SAGA complex"/>
    <property type="evidence" value="ECO:0007669"/>
    <property type="project" value="TreeGrafter"/>
</dbReference>
<dbReference type="OrthoDB" id="341924at2759"/>
<comment type="similarity">
    <text evidence="2">Belongs to the TAF9 family.</text>
</comment>
<dbReference type="Pfam" id="PF02291">
    <property type="entry name" value="TFIID-31kDa"/>
    <property type="match status" value="1"/>
</dbReference>
<keyword evidence="4" id="KW-0804">Transcription</keyword>
<dbReference type="PANTHER" id="PTHR48068">
    <property type="entry name" value="TAF9 RNA POLYMERASE II, TATA BOX-BINDING PROTEIN (TBP)-ASSOCIATED FACTOR"/>
    <property type="match status" value="1"/>
</dbReference>
<dbReference type="Gene3D" id="1.10.20.10">
    <property type="entry name" value="Histone, subunit A"/>
    <property type="match status" value="1"/>
</dbReference>
<dbReference type="GO" id="GO:0005669">
    <property type="term" value="C:transcription factor TFIID complex"/>
    <property type="evidence" value="ECO:0007669"/>
    <property type="project" value="TreeGrafter"/>
</dbReference>
<evidence type="ECO:0000313" key="6">
    <source>
        <dbReference type="EMBL" id="KAG8468611.1"/>
    </source>
</evidence>
<comment type="subcellular location">
    <subcellularLocation>
        <location evidence="1">Nucleus</location>
    </subcellularLocation>
</comment>
<proteinExistence type="inferred from homology"/>
<keyword evidence="3" id="KW-0805">Transcription regulation</keyword>
<organism evidence="6 7">
    <name type="scientific">Diacronema lutheri</name>
    <name type="common">Unicellular marine alga</name>
    <name type="synonym">Monochrysis lutheri</name>
    <dbReference type="NCBI Taxonomy" id="2081491"/>
    <lineage>
        <taxon>Eukaryota</taxon>
        <taxon>Haptista</taxon>
        <taxon>Haptophyta</taxon>
        <taxon>Pavlovophyceae</taxon>
        <taxon>Pavlovales</taxon>
        <taxon>Pavlovaceae</taxon>
        <taxon>Diacronema</taxon>
    </lineage>
</organism>
<name>A0A8J5XGU9_DIALT</name>
<dbReference type="OMA" id="QYSEHAG"/>
<dbReference type="SUPFAM" id="SSF47113">
    <property type="entry name" value="Histone-fold"/>
    <property type="match status" value="1"/>
</dbReference>
<evidence type="ECO:0000256" key="2">
    <source>
        <dbReference type="ARBA" id="ARBA00007646"/>
    </source>
</evidence>
<dbReference type="AlphaFoldDB" id="A0A8J5XGU9"/>
<comment type="caution">
    <text evidence="6">The sequence shown here is derived from an EMBL/GenBank/DDBJ whole genome shotgun (WGS) entry which is preliminary data.</text>
</comment>
<dbReference type="Proteomes" id="UP000751190">
    <property type="component" value="Unassembled WGS sequence"/>
</dbReference>
<sequence length="227" mass="25265">MAPRGKKHARHVVPDVGLPRDAKRMQRMLESMDVKRFEPNVAQQLLELMHRTIAETLEDAVQYSEHAGRGEVSVEDTRLALAMVSRTGDVRRRPPPGLLREMAAVCNRRNLPEQRKQKQLPPPRDTFIHDGHLRNWQVVVPHRVLRQAVPMYTPAPPPPAPAGADARGRRTAAPQIPIRLGAVRAQAAAPAAQPANAEPATLNLQDALALMQDPAVDYDDDMWDAEK</sequence>
<keyword evidence="5" id="KW-0539">Nucleus</keyword>
<evidence type="ECO:0000256" key="1">
    <source>
        <dbReference type="ARBA" id="ARBA00004123"/>
    </source>
</evidence>
<dbReference type="GO" id="GO:0003713">
    <property type="term" value="F:transcription coactivator activity"/>
    <property type="evidence" value="ECO:0007669"/>
    <property type="project" value="TreeGrafter"/>
</dbReference>